<dbReference type="Gene3D" id="3.30.530.20">
    <property type="match status" value="1"/>
</dbReference>
<keyword evidence="4" id="KW-1185">Reference proteome</keyword>
<comment type="similarity">
    <text evidence="1">Belongs to the AHA1 family.</text>
</comment>
<dbReference type="Pfam" id="PF08327">
    <property type="entry name" value="AHSA1"/>
    <property type="match status" value="1"/>
</dbReference>
<dbReference type="AlphaFoldDB" id="A0A975K6Z4"/>
<protein>
    <submittedName>
        <fullName evidence="3">SRPBCC family protein</fullName>
    </submittedName>
</protein>
<dbReference type="EMBL" id="CP073910">
    <property type="protein sequence ID" value="QUT05955.1"/>
    <property type="molecule type" value="Genomic_DNA"/>
</dbReference>
<evidence type="ECO:0000256" key="1">
    <source>
        <dbReference type="ARBA" id="ARBA00006817"/>
    </source>
</evidence>
<gene>
    <name evidence="3" type="ORF">KFK14_00090</name>
</gene>
<accession>A0A975K6Z4</accession>
<name>A0A975K6Z4_9SPHN</name>
<dbReference type="InterPro" id="IPR023393">
    <property type="entry name" value="START-like_dom_sf"/>
</dbReference>
<sequence>MTDASLDLTITRYIAAPPETVYKVWRERTEEWFAPKPWTAKLLEQDLRPGGRSALTMTGPDGVETPPMEGVVLEVIPNRKIVTTDAFSAGWVPQGPFMTAITTFEPEGEGTRYTATARHWTEEAMKQHEEMGFTTGWGQVADQLAALCEAVDA</sequence>
<feature type="domain" description="Activator of Hsp90 ATPase homologue 1/2-like C-terminal" evidence="2">
    <location>
        <begin position="15"/>
        <end position="148"/>
    </location>
</feature>
<dbReference type="CDD" id="cd08896">
    <property type="entry name" value="SRPBCC_CalC_Aha1-like_3"/>
    <property type="match status" value="1"/>
</dbReference>
<dbReference type="RefSeq" id="WP_212609435.1">
    <property type="nucleotide sequence ID" value="NZ_CP073910.1"/>
</dbReference>
<evidence type="ECO:0000313" key="4">
    <source>
        <dbReference type="Proteomes" id="UP000681425"/>
    </source>
</evidence>
<dbReference type="KEGG" id="spph:KFK14_00090"/>
<evidence type="ECO:0000259" key="2">
    <source>
        <dbReference type="Pfam" id="PF08327"/>
    </source>
</evidence>
<evidence type="ECO:0000313" key="3">
    <source>
        <dbReference type="EMBL" id="QUT05955.1"/>
    </source>
</evidence>
<reference evidence="3" key="1">
    <citation type="submission" date="2021-04" db="EMBL/GenBank/DDBJ databases">
        <title>Isolation of p-tert-butylphenol degrading bacteria Sphingobium phenoxybenzoativorans Tas13 from active sludge.</title>
        <authorList>
            <person name="Li Y."/>
        </authorList>
    </citation>
    <scope>NUCLEOTIDE SEQUENCE</scope>
    <source>
        <strain evidence="3">Tas13</strain>
    </source>
</reference>
<organism evidence="3 4">
    <name type="scientific">Sphingobium phenoxybenzoativorans</name>
    <dbReference type="NCBI Taxonomy" id="1592790"/>
    <lineage>
        <taxon>Bacteria</taxon>
        <taxon>Pseudomonadati</taxon>
        <taxon>Pseudomonadota</taxon>
        <taxon>Alphaproteobacteria</taxon>
        <taxon>Sphingomonadales</taxon>
        <taxon>Sphingomonadaceae</taxon>
        <taxon>Sphingobium</taxon>
    </lineage>
</organism>
<proteinExistence type="inferred from homology"/>
<dbReference type="Proteomes" id="UP000681425">
    <property type="component" value="Chromosome"/>
</dbReference>
<dbReference type="SUPFAM" id="SSF55961">
    <property type="entry name" value="Bet v1-like"/>
    <property type="match status" value="1"/>
</dbReference>
<dbReference type="InterPro" id="IPR013538">
    <property type="entry name" value="ASHA1/2-like_C"/>
</dbReference>